<dbReference type="RefSeq" id="WP_091166730.1">
    <property type="nucleotide sequence ID" value="NZ_FNCG01000004.1"/>
</dbReference>
<protein>
    <submittedName>
        <fullName evidence="2">Uncharacterized protein</fullName>
    </submittedName>
</protein>
<feature type="transmembrane region" description="Helical" evidence="1">
    <location>
        <begin position="274"/>
        <end position="292"/>
    </location>
</feature>
<evidence type="ECO:0000256" key="1">
    <source>
        <dbReference type="SAM" id="Phobius"/>
    </source>
</evidence>
<keyword evidence="3" id="KW-1185">Reference proteome</keyword>
<keyword evidence="1" id="KW-1133">Transmembrane helix</keyword>
<keyword evidence="1" id="KW-0812">Transmembrane</keyword>
<evidence type="ECO:0000313" key="2">
    <source>
        <dbReference type="EMBL" id="SDG72438.1"/>
    </source>
</evidence>
<reference evidence="3" key="1">
    <citation type="submission" date="2016-10" db="EMBL/GenBank/DDBJ databases">
        <authorList>
            <person name="Varghese N."/>
            <person name="Submissions S."/>
        </authorList>
    </citation>
    <scope>NUCLEOTIDE SEQUENCE [LARGE SCALE GENOMIC DNA]</scope>
    <source>
        <strain evidence="3">Gh-67</strain>
    </source>
</reference>
<feature type="transmembrane region" description="Helical" evidence="1">
    <location>
        <begin position="51"/>
        <end position="69"/>
    </location>
</feature>
<dbReference type="Proteomes" id="UP000199705">
    <property type="component" value="Unassembled WGS sequence"/>
</dbReference>
<accession>A0A1G7WKQ7</accession>
<feature type="transmembrane region" description="Helical" evidence="1">
    <location>
        <begin position="182"/>
        <end position="200"/>
    </location>
</feature>
<dbReference type="EMBL" id="FNCG01000004">
    <property type="protein sequence ID" value="SDG72438.1"/>
    <property type="molecule type" value="Genomic_DNA"/>
</dbReference>
<sequence length="401" mass="45899">MKQDFSPFRGTVFEKEYTLSIGWKIFLYIFIATMIIGGAYLTYTSIADKSWWLPSIGIALIALGIYCYLELKASKIIISNNGIKRVGYFSSRELLTNDIKGYDTAQGKRITIRPVDKSNKAIVLSDYSYFSDHRGILEWILANCKDLDAEQERIGIEEIQNDDSYGYTGEERLAELKRLKRFCSYFNYAGAAVCFWVFMYPRPYDFAVLTGIVWPLVVMFVFYSKRDVVTLNSADRKKQAVYPSLNTAFILPPFALLVRTFVDFKLMHLTDALLPAAVIMVVLGAAFIGIIMSAKEKARNNRTTWFSAVMFVLLYGFTAPILINCNFDYAEPKVYTARVLNQRVLTGKHTSYELTLSKWGPKESEETEVSKSLYYQVKVGDTVYINLKPGLFKMPWFYVSK</sequence>
<feature type="transmembrane region" description="Helical" evidence="1">
    <location>
        <begin position="244"/>
        <end position="262"/>
    </location>
</feature>
<dbReference type="STRING" id="551996.SAMN05192573_104458"/>
<name>A0A1G7WKQ7_9SPHI</name>
<keyword evidence="1" id="KW-0472">Membrane</keyword>
<feature type="transmembrane region" description="Helical" evidence="1">
    <location>
        <begin position="25"/>
        <end position="45"/>
    </location>
</feature>
<feature type="transmembrane region" description="Helical" evidence="1">
    <location>
        <begin position="206"/>
        <end position="223"/>
    </location>
</feature>
<organism evidence="2 3">
    <name type="scientific">Mucilaginibacter gossypii</name>
    <dbReference type="NCBI Taxonomy" id="551996"/>
    <lineage>
        <taxon>Bacteria</taxon>
        <taxon>Pseudomonadati</taxon>
        <taxon>Bacteroidota</taxon>
        <taxon>Sphingobacteriia</taxon>
        <taxon>Sphingobacteriales</taxon>
        <taxon>Sphingobacteriaceae</taxon>
        <taxon>Mucilaginibacter</taxon>
    </lineage>
</organism>
<gene>
    <name evidence="2" type="ORF">SAMN05192573_104458</name>
</gene>
<feature type="transmembrane region" description="Helical" evidence="1">
    <location>
        <begin position="304"/>
        <end position="323"/>
    </location>
</feature>
<evidence type="ECO:0000313" key="3">
    <source>
        <dbReference type="Proteomes" id="UP000199705"/>
    </source>
</evidence>
<dbReference type="AlphaFoldDB" id="A0A1G7WKQ7"/>
<proteinExistence type="predicted"/>